<dbReference type="InterPro" id="IPR037455">
    <property type="entry name" value="LucA/IucC-like"/>
</dbReference>
<dbReference type="GO" id="GO:0019290">
    <property type="term" value="P:siderophore biosynthetic process"/>
    <property type="evidence" value="ECO:0007669"/>
    <property type="project" value="InterPro"/>
</dbReference>
<evidence type="ECO:0000313" key="4">
    <source>
        <dbReference type="Proteomes" id="UP001203297"/>
    </source>
</evidence>
<evidence type="ECO:0000259" key="1">
    <source>
        <dbReference type="Pfam" id="PF04183"/>
    </source>
</evidence>
<dbReference type="Pfam" id="PF04183">
    <property type="entry name" value="IucA_IucC"/>
    <property type="match status" value="1"/>
</dbReference>
<dbReference type="PANTHER" id="PTHR34384">
    <property type="entry name" value="L-2,3-DIAMINOPROPANOATE--CITRATE LIGASE"/>
    <property type="match status" value="1"/>
</dbReference>
<dbReference type="PANTHER" id="PTHR34384:SF5">
    <property type="entry name" value="L-2,3-DIAMINOPROPANOATE--CITRATE LIGASE"/>
    <property type="match status" value="1"/>
</dbReference>
<organism evidence="3 4">
    <name type="scientific">Multifurca ochricompacta</name>
    <dbReference type="NCBI Taxonomy" id="376703"/>
    <lineage>
        <taxon>Eukaryota</taxon>
        <taxon>Fungi</taxon>
        <taxon>Dikarya</taxon>
        <taxon>Basidiomycota</taxon>
        <taxon>Agaricomycotina</taxon>
        <taxon>Agaricomycetes</taxon>
        <taxon>Russulales</taxon>
        <taxon>Russulaceae</taxon>
        <taxon>Multifurca</taxon>
    </lineage>
</organism>
<proteinExistence type="predicted"/>
<feature type="domain" description="Aerobactin siderophore biosynthesis IucA/IucC N-terminal" evidence="1">
    <location>
        <begin position="250"/>
        <end position="458"/>
    </location>
</feature>
<evidence type="ECO:0000259" key="2">
    <source>
        <dbReference type="Pfam" id="PF06276"/>
    </source>
</evidence>
<evidence type="ECO:0000313" key="3">
    <source>
        <dbReference type="EMBL" id="KAI0303605.1"/>
    </source>
</evidence>
<gene>
    <name evidence="3" type="ORF">B0F90DRAFT_1707337</name>
</gene>
<dbReference type="GO" id="GO:0016881">
    <property type="term" value="F:acid-amino acid ligase activity"/>
    <property type="evidence" value="ECO:0007669"/>
    <property type="project" value="UniProtKB-ARBA"/>
</dbReference>
<feature type="domain" description="Aerobactin siderophore biosynthesis IucA/IucC-like C-terminal" evidence="2">
    <location>
        <begin position="486"/>
        <end position="605"/>
    </location>
</feature>
<dbReference type="Gene3D" id="1.10.510.40">
    <property type="match status" value="1"/>
</dbReference>
<comment type="caution">
    <text evidence="3">The sequence shown here is derived from an EMBL/GenBank/DDBJ whole genome shotgun (WGS) entry which is preliminary data.</text>
</comment>
<reference evidence="3" key="1">
    <citation type="journal article" date="2022" name="New Phytol.">
        <title>Evolutionary transition to the ectomycorrhizal habit in the genomes of a hyperdiverse lineage of mushroom-forming fungi.</title>
        <authorList>
            <person name="Looney B."/>
            <person name="Miyauchi S."/>
            <person name="Morin E."/>
            <person name="Drula E."/>
            <person name="Courty P.E."/>
            <person name="Kohler A."/>
            <person name="Kuo A."/>
            <person name="LaButti K."/>
            <person name="Pangilinan J."/>
            <person name="Lipzen A."/>
            <person name="Riley R."/>
            <person name="Andreopoulos W."/>
            <person name="He G."/>
            <person name="Johnson J."/>
            <person name="Nolan M."/>
            <person name="Tritt A."/>
            <person name="Barry K.W."/>
            <person name="Grigoriev I.V."/>
            <person name="Nagy L.G."/>
            <person name="Hibbett D."/>
            <person name="Henrissat B."/>
            <person name="Matheny P.B."/>
            <person name="Labbe J."/>
            <person name="Martin F.M."/>
        </authorList>
    </citation>
    <scope>NUCLEOTIDE SEQUENCE</scope>
    <source>
        <strain evidence="3">BPL690</strain>
    </source>
</reference>
<dbReference type="Pfam" id="PF06276">
    <property type="entry name" value="FhuF"/>
    <property type="match status" value="1"/>
</dbReference>
<protein>
    <submittedName>
        <fullName evidence="3">IucC family-domain-containing protein</fullName>
    </submittedName>
</protein>
<dbReference type="InterPro" id="IPR007310">
    <property type="entry name" value="Aerobactin_biosyn_IucA/IucC_N"/>
</dbReference>
<dbReference type="AlphaFoldDB" id="A0AAD4M667"/>
<accession>A0AAD4M667</accession>
<dbReference type="InterPro" id="IPR022770">
    <property type="entry name" value="IucA/IucC-like_C"/>
</dbReference>
<dbReference type="Proteomes" id="UP001203297">
    <property type="component" value="Unassembled WGS sequence"/>
</dbReference>
<name>A0AAD4M667_9AGAM</name>
<dbReference type="EMBL" id="WTXG01000008">
    <property type="protein sequence ID" value="KAI0303605.1"/>
    <property type="molecule type" value="Genomic_DNA"/>
</dbReference>
<keyword evidence="4" id="KW-1185">Reference proteome</keyword>
<sequence>MGCAASLGLNLTSLHRTPARSSGASGLCKLERFKSSSHWLPSTCTAHTVTTWNLASRLHPSERAAFAVTSRLLASIVTESLLRAYYVPISSDEACGVCVILSTYVLGEHPTITRPLRPAGVFAIIPLHQEPVLTGAFTGHGRLISLLDPLDMVPAFFDISSRESGLGENSSLQRSILSSLVSPSWQLGEAALLTQSRDPLHWWRKFAADVMVGSDIIASLAEELSSSYIWQSALGRIRKPSVCPTVFSSTIEWEHSVVEGHPTHPMHRARHAVSPLPQHDPQSRDWNNPRIHFAVVSSSRLDILGPFEREIRAVTGIASRVSGRLLPERDGCIIVPVYDLQVANLRSKFPDVEILDEELSIPALGQTSIRTVVFPEVPDIALKLSVGIRVSSALRTISHFTANFGPRFSKEIIASAICSRDATGVSLDPDVAKHFTVVIRKQYLPDDTEAVIMCAALLETGHSGLPPGTPIVQHVMGLDSRTKRLAFFDQYSRLLVAAVVPPLLHNGVAFEAHPQNTLLRLSRTSLTPTGFVLRDLGGLRVHPLTLHTSTGCQFSFLPEHCVVTSTREEAAKKLYHTLIHNHLHRLARVLRLHGDGSAWSLVRAHLTCEIPRSSWLWSTWMDDGVTNLPGKCLMRMKLEGVYREVSTS</sequence>